<proteinExistence type="predicted"/>
<reference evidence="2 3" key="1">
    <citation type="submission" date="2008-02" db="EMBL/GenBank/DDBJ databases">
        <title>A 6x draft sequence assembly of the Pongo pygmaeus abelii genome.</title>
        <authorList>
            <person name="Wilson R.K."/>
            <person name="Mardis E."/>
        </authorList>
    </citation>
    <scope>NUCLEOTIDE SEQUENCE [LARGE SCALE GENOMIC DNA]</scope>
</reference>
<evidence type="ECO:0000313" key="3">
    <source>
        <dbReference type="Proteomes" id="UP000001595"/>
    </source>
</evidence>
<feature type="chain" id="PRO_5035158771" evidence="1">
    <location>
        <begin position="21"/>
        <end position="56"/>
    </location>
</feature>
<accession>A0A8I5YJP6</accession>
<evidence type="ECO:0000313" key="2">
    <source>
        <dbReference type="Ensembl" id="ENSPPYP00000026399.1"/>
    </source>
</evidence>
<organism evidence="2 3">
    <name type="scientific">Pongo abelii</name>
    <name type="common">Sumatran orangutan</name>
    <name type="synonym">Pongo pygmaeus abelii</name>
    <dbReference type="NCBI Taxonomy" id="9601"/>
    <lineage>
        <taxon>Eukaryota</taxon>
        <taxon>Metazoa</taxon>
        <taxon>Chordata</taxon>
        <taxon>Craniata</taxon>
        <taxon>Vertebrata</taxon>
        <taxon>Euteleostomi</taxon>
        <taxon>Mammalia</taxon>
        <taxon>Eutheria</taxon>
        <taxon>Euarchontoglires</taxon>
        <taxon>Primates</taxon>
        <taxon>Haplorrhini</taxon>
        <taxon>Catarrhini</taxon>
        <taxon>Hominidae</taxon>
        <taxon>Pongo</taxon>
    </lineage>
</organism>
<reference evidence="2" key="3">
    <citation type="submission" date="2025-09" db="UniProtKB">
        <authorList>
            <consortium name="Ensembl"/>
        </authorList>
    </citation>
    <scope>IDENTIFICATION</scope>
</reference>
<feature type="signal peptide" evidence="1">
    <location>
        <begin position="1"/>
        <end position="20"/>
    </location>
</feature>
<dbReference type="Ensembl" id="ENSPPYT00000050258.1">
    <property type="protein sequence ID" value="ENSPPYP00000026399.1"/>
    <property type="gene ID" value="ENSPPYG00000041191.1"/>
</dbReference>
<protein>
    <submittedName>
        <fullName evidence="2">Uncharacterized protein</fullName>
    </submittedName>
</protein>
<dbReference type="AlphaFoldDB" id="A0A8I5YJP6"/>
<keyword evidence="3" id="KW-1185">Reference proteome</keyword>
<sequence length="56" mass="5970">ERRTMLGGLVLLLLGPCPSPLSPKCEPPHLFAGASCGGVSCIWVQSPAFTVERWGF</sequence>
<evidence type="ECO:0000256" key="1">
    <source>
        <dbReference type="SAM" id="SignalP"/>
    </source>
</evidence>
<keyword evidence="1" id="KW-0732">Signal</keyword>
<reference evidence="2" key="2">
    <citation type="submission" date="2025-08" db="UniProtKB">
        <authorList>
            <consortium name="Ensembl"/>
        </authorList>
    </citation>
    <scope>IDENTIFICATION</scope>
</reference>
<dbReference type="Proteomes" id="UP000001595">
    <property type="component" value="Chromosome 10"/>
</dbReference>
<name>A0A8I5YJP6_PONAB</name>